<dbReference type="PROSITE" id="PS51767">
    <property type="entry name" value="PEPTIDASE_A1"/>
    <property type="match status" value="1"/>
</dbReference>
<evidence type="ECO:0000256" key="1">
    <source>
        <dbReference type="ARBA" id="ARBA00007447"/>
    </source>
</evidence>
<dbReference type="Pfam" id="PF00026">
    <property type="entry name" value="Asp"/>
    <property type="match status" value="2"/>
</dbReference>
<dbReference type="AlphaFoldDB" id="A0A084AK93"/>
<gene>
    <name evidence="11" type="ORF">S7711_05552</name>
</gene>
<accession>A0A084AK93</accession>
<feature type="active site" evidence="6">
    <location>
        <position position="275"/>
    </location>
</feature>
<evidence type="ECO:0000313" key="12">
    <source>
        <dbReference type="Proteomes" id="UP000028045"/>
    </source>
</evidence>
<dbReference type="SUPFAM" id="SSF50630">
    <property type="entry name" value="Acid proteases"/>
    <property type="match status" value="1"/>
</dbReference>
<comment type="similarity">
    <text evidence="1 7">Belongs to the peptidase A1 family.</text>
</comment>
<dbReference type="Gene3D" id="2.40.70.10">
    <property type="entry name" value="Acid Proteases"/>
    <property type="match status" value="2"/>
</dbReference>
<reference evidence="11 12" key="1">
    <citation type="journal article" date="2014" name="BMC Genomics">
        <title>Comparative genome sequencing reveals chemotype-specific gene clusters in the toxigenic black mold Stachybotrys.</title>
        <authorList>
            <person name="Semeiks J."/>
            <person name="Borek D."/>
            <person name="Otwinowski Z."/>
            <person name="Grishin N.V."/>
        </authorList>
    </citation>
    <scope>NUCLEOTIDE SEQUENCE [LARGE SCALE GENOMIC DNA]</scope>
    <source>
        <strain evidence="12">CBS 109288 / IBT 7711</strain>
    </source>
</reference>
<feature type="region of interest" description="Disordered" evidence="8">
    <location>
        <begin position="425"/>
        <end position="475"/>
    </location>
</feature>
<evidence type="ECO:0000256" key="9">
    <source>
        <dbReference type="SAM" id="SignalP"/>
    </source>
</evidence>
<evidence type="ECO:0000256" key="4">
    <source>
        <dbReference type="ARBA" id="ARBA00022750"/>
    </source>
</evidence>
<proteinExistence type="inferred from homology"/>
<dbReference type="OrthoDB" id="771136at2759"/>
<feature type="chain" id="PRO_5001771001" description="Peptidase A1 domain-containing protein" evidence="9">
    <location>
        <begin position="21"/>
        <end position="499"/>
    </location>
</feature>
<feature type="domain" description="Peptidase A1" evidence="10">
    <location>
        <begin position="58"/>
        <end position="410"/>
    </location>
</feature>
<dbReference type="CDD" id="cd05474">
    <property type="entry name" value="SAP_like"/>
    <property type="match status" value="1"/>
</dbReference>
<feature type="compositionally biased region" description="Acidic residues" evidence="8">
    <location>
        <begin position="454"/>
        <end position="470"/>
    </location>
</feature>
<dbReference type="InterPro" id="IPR033876">
    <property type="entry name" value="SAP-like"/>
</dbReference>
<evidence type="ECO:0000256" key="6">
    <source>
        <dbReference type="PIRSR" id="PIRSR601461-1"/>
    </source>
</evidence>
<feature type="active site" evidence="6">
    <location>
        <position position="76"/>
    </location>
</feature>
<protein>
    <recommendedName>
        <fullName evidence="10">Peptidase A1 domain-containing protein</fullName>
    </recommendedName>
</protein>
<dbReference type="InterPro" id="IPR033121">
    <property type="entry name" value="PEPTIDASE_A1"/>
</dbReference>
<evidence type="ECO:0000313" key="11">
    <source>
        <dbReference type="EMBL" id="KEY65722.1"/>
    </source>
</evidence>
<dbReference type="HOGENOM" id="CLU_013253_9_3_1"/>
<dbReference type="PANTHER" id="PTHR47966:SF65">
    <property type="entry name" value="ASPARTIC-TYPE ENDOPEPTIDASE"/>
    <property type="match status" value="1"/>
</dbReference>
<dbReference type="PROSITE" id="PS00141">
    <property type="entry name" value="ASP_PROTEASE"/>
    <property type="match status" value="1"/>
</dbReference>
<organism evidence="11 12">
    <name type="scientific">Stachybotrys chartarum (strain CBS 109288 / IBT 7711)</name>
    <name type="common">Toxic black mold</name>
    <name type="synonym">Stilbospora chartarum</name>
    <dbReference type="NCBI Taxonomy" id="1280523"/>
    <lineage>
        <taxon>Eukaryota</taxon>
        <taxon>Fungi</taxon>
        <taxon>Dikarya</taxon>
        <taxon>Ascomycota</taxon>
        <taxon>Pezizomycotina</taxon>
        <taxon>Sordariomycetes</taxon>
        <taxon>Hypocreomycetidae</taxon>
        <taxon>Hypocreales</taxon>
        <taxon>Stachybotryaceae</taxon>
        <taxon>Stachybotrys</taxon>
    </lineage>
</organism>
<keyword evidence="5 7" id="KW-0378">Hydrolase</keyword>
<evidence type="ECO:0000259" key="10">
    <source>
        <dbReference type="PROSITE" id="PS51767"/>
    </source>
</evidence>
<feature type="compositionally biased region" description="Gly residues" evidence="8">
    <location>
        <begin position="442"/>
        <end position="452"/>
    </location>
</feature>
<evidence type="ECO:0000256" key="3">
    <source>
        <dbReference type="ARBA" id="ARBA00022729"/>
    </source>
</evidence>
<evidence type="ECO:0000256" key="5">
    <source>
        <dbReference type="ARBA" id="ARBA00022801"/>
    </source>
</evidence>
<feature type="signal peptide" evidence="9">
    <location>
        <begin position="1"/>
        <end position="20"/>
    </location>
</feature>
<evidence type="ECO:0000256" key="2">
    <source>
        <dbReference type="ARBA" id="ARBA00022670"/>
    </source>
</evidence>
<keyword evidence="2 7" id="KW-0645">Protease</keyword>
<keyword evidence="12" id="KW-1185">Reference proteome</keyword>
<keyword evidence="4 7" id="KW-0064">Aspartyl protease</keyword>
<evidence type="ECO:0000256" key="7">
    <source>
        <dbReference type="RuleBase" id="RU000454"/>
    </source>
</evidence>
<dbReference type="GO" id="GO:0006508">
    <property type="term" value="P:proteolysis"/>
    <property type="evidence" value="ECO:0007669"/>
    <property type="project" value="UniProtKB-KW"/>
</dbReference>
<keyword evidence="3 9" id="KW-0732">Signal</keyword>
<name>A0A084AK93_STACB</name>
<dbReference type="PRINTS" id="PR00792">
    <property type="entry name" value="PEPSIN"/>
</dbReference>
<dbReference type="InterPro" id="IPR001969">
    <property type="entry name" value="Aspartic_peptidase_AS"/>
</dbReference>
<dbReference type="GO" id="GO:0004190">
    <property type="term" value="F:aspartic-type endopeptidase activity"/>
    <property type="evidence" value="ECO:0007669"/>
    <property type="project" value="UniProtKB-KW"/>
</dbReference>
<evidence type="ECO:0000256" key="8">
    <source>
        <dbReference type="SAM" id="MobiDB-lite"/>
    </source>
</evidence>
<sequence>MPSLAHLGLALGLAATTVSAGTLSVSINRRPLNRFVSITKRDGTADLEAINNVTIGGYFAEMDIGTPGQTITFQLDTGSSDTWLNSVDTDLCNDDYLQSFSGYCMATFDPEESSSFGDADEFDFDISYLDGRRIQGFYFEETVAIGDAVIENQQLGLALESVRPTGIMGLGFSANVAALESYPTIVDNLYTQGHINSRAFSLYLNDLSASSGTILFGGIDSQKYINDLAFLDLVPDFQSIGSDITSFNVPIDGVRLSHPGGTDETSSGSATALLDSGATVCLLPDDFAQEMFERFEVETLDELPIRFVSCDWAGERGEDYEFEFAFQGKTIRVPMNEMVIDSWADSPEIFDSDPILRRLRDSLGGSVCLFGIDSIADYGISDDSVMLLGDTFLRSAYVVYDLENQQVALAQANLNSTDSNIVEIPSNSTRIPRISGVEGQEESGGGGFGNGNGSDDDDSDNNGSAEEEGGESGAGAFAPSFAMLSTALVVAAGVVMTGL</sequence>
<dbReference type="InterPro" id="IPR001461">
    <property type="entry name" value="Aspartic_peptidase_A1"/>
</dbReference>
<dbReference type="EMBL" id="KL648688">
    <property type="protein sequence ID" value="KEY65722.1"/>
    <property type="molecule type" value="Genomic_DNA"/>
</dbReference>
<dbReference type="InterPro" id="IPR021109">
    <property type="entry name" value="Peptidase_aspartic_dom_sf"/>
</dbReference>
<dbReference type="PANTHER" id="PTHR47966">
    <property type="entry name" value="BETA-SITE APP-CLEAVING ENZYME, ISOFORM A-RELATED"/>
    <property type="match status" value="1"/>
</dbReference>
<dbReference type="Proteomes" id="UP000028045">
    <property type="component" value="Unassembled WGS sequence"/>
</dbReference>